<reference evidence="1" key="1">
    <citation type="submission" date="2022-11" db="EMBL/GenBank/DDBJ databases">
        <title>Minimal conservation of predation-associated metabolite biosynthetic gene clusters underscores biosynthetic potential of Myxococcota including descriptions for ten novel species: Archangium lansinium sp. nov., Myxococcus landrumus sp. nov., Nannocystis bai.</title>
        <authorList>
            <person name="Ahearne A."/>
            <person name="Stevens C."/>
            <person name="Dowd S."/>
        </authorList>
    </citation>
    <scope>NUCLEOTIDE SEQUENCE</scope>
    <source>
        <strain evidence="1">Fl3</strain>
    </source>
</reference>
<name>A0ABY7GXQ3_9BACT</name>
<keyword evidence="2" id="KW-1185">Reference proteome</keyword>
<dbReference type="EMBL" id="CP114040">
    <property type="protein sequence ID" value="WAS91754.1"/>
    <property type="molecule type" value="Genomic_DNA"/>
</dbReference>
<dbReference type="Proteomes" id="UP001164459">
    <property type="component" value="Chromosome"/>
</dbReference>
<gene>
    <name evidence="1" type="ORF">O0S08_36695</name>
</gene>
<evidence type="ECO:0000313" key="2">
    <source>
        <dbReference type="Proteomes" id="UP001164459"/>
    </source>
</evidence>
<proteinExistence type="predicted"/>
<sequence>MARSPMVPPIVVEDVVPQPAELAAALRPALGPHPVAQSDPRTRGLLREIADDAARAVLDAELPALAEVVRRLGDPRPPLLVLAVNETPPTEADSFLLRPHVDRRPEAGRFAGAAPLRTSVVFLDFPAEARGGELVVFPRGAARGLASAPRADARATVARVGGVMIAPRPGRVCTLDGKAAHAVLGYEAPGEARWRLVVVVAEFGDS</sequence>
<organism evidence="1 2">
    <name type="scientific">Nannocystis punicea</name>
    <dbReference type="NCBI Taxonomy" id="2995304"/>
    <lineage>
        <taxon>Bacteria</taxon>
        <taxon>Pseudomonadati</taxon>
        <taxon>Myxococcota</taxon>
        <taxon>Polyangia</taxon>
        <taxon>Nannocystales</taxon>
        <taxon>Nannocystaceae</taxon>
        <taxon>Nannocystis</taxon>
    </lineage>
</organism>
<accession>A0ABY7GXQ3</accession>
<evidence type="ECO:0008006" key="3">
    <source>
        <dbReference type="Google" id="ProtNLM"/>
    </source>
</evidence>
<evidence type="ECO:0000313" key="1">
    <source>
        <dbReference type="EMBL" id="WAS91754.1"/>
    </source>
</evidence>
<dbReference type="RefSeq" id="WP_269034116.1">
    <property type="nucleotide sequence ID" value="NZ_CP114040.1"/>
</dbReference>
<protein>
    <recommendedName>
        <fullName evidence="3">Fe2OG dioxygenase domain-containing protein</fullName>
    </recommendedName>
</protein>